<organism evidence="1 2">
    <name type="scientific">Herbinix hemicellulosilytica</name>
    <dbReference type="NCBI Taxonomy" id="1564487"/>
    <lineage>
        <taxon>Bacteria</taxon>
        <taxon>Bacillati</taxon>
        <taxon>Bacillota</taxon>
        <taxon>Clostridia</taxon>
        <taxon>Lachnospirales</taxon>
        <taxon>Lachnospiraceae</taxon>
        <taxon>Herbinix</taxon>
    </lineage>
</organism>
<evidence type="ECO:0008006" key="3">
    <source>
        <dbReference type="Google" id="ProtNLM"/>
    </source>
</evidence>
<dbReference type="Pfam" id="PF13189">
    <property type="entry name" value="Cytidylate_kin2"/>
    <property type="match status" value="1"/>
</dbReference>
<protein>
    <recommendedName>
        <fullName evidence="3">Cytidylate kinase</fullName>
    </recommendedName>
</protein>
<dbReference type="Gene3D" id="3.40.50.300">
    <property type="entry name" value="P-loop containing nucleotide triphosphate hydrolases"/>
    <property type="match status" value="1"/>
</dbReference>
<dbReference type="EMBL" id="CVTD020000026">
    <property type="protein sequence ID" value="CRZ35516.1"/>
    <property type="molecule type" value="Genomic_DNA"/>
</dbReference>
<evidence type="ECO:0000313" key="1">
    <source>
        <dbReference type="EMBL" id="CRZ35516.1"/>
    </source>
</evidence>
<dbReference type="RefSeq" id="WP_242967668.1">
    <property type="nucleotide sequence ID" value="NZ_CVTD020000026.1"/>
</dbReference>
<dbReference type="Proteomes" id="UP000236497">
    <property type="component" value="Unassembled WGS sequence"/>
</dbReference>
<dbReference type="SUPFAM" id="SSF52540">
    <property type="entry name" value="P-loop containing nucleoside triphosphate hydrolases"/>
    <property type="match status" value="1"/>
</dbReference>
<reference evidence="1 2" key="1">
    <citation type="submission" date="2015-06" db="EMBL/GenBank/DDBJ databases">
        <authorList>
            <person name="Wibberg Daniel"/>
        </authorList>
    </citation>
    <scope>NUCLEOTIDE SEQUENCE [LARGE SCALE GENOMIC DNA]</scope>
    <source>
        <strain evidence="1 2">T3/55T</strain>
    </source>
</reference>
<accession>A0A0H5SL95</accession>
<evidence type="ECO:0000313" key="2">
    <source>
        <dbReference type="Proteomes" id="UP000236497"/>
    </source>
</evidence>
<proteinExistence type="predicted"/>
<keyword evidence="2" id="KW-1185">Reference proteome</keyword>
<gene>
    <name evidence="1" type="ORF">HHT355_2327</name>
</gene>
<dbReference type="AlphaFoldDB" id="A0A0H5SL95"/>
<name>A0A0H5SL95_HERHM</name>
<dbReference type="InterPro" id="IPR027417">
    <property type="entry name" value="P-loop_NTPase"/>
</dbReference>
<sequence length="217" mass="24911">MYLIMYLGVNTIKNIITISRQYGSGGREIGEKLAKKFGVPFYDREIITRAAKESGFSEAFFENAEKKATNSLLYTIAMGMNAYGNQDIGFINLSLDDQIYLAQSDVIRKIAGEGPCVIVGRCANYILKDRREAVHVFIWADLAYRKERAINLYGMPKEKAEDNILKIDKQRANYYNYYTGEKWGRTENYHISVRSDYVGIDNAVEIIADYIKYGERR</sequence>